<dbReference type="KEGG" id="vg:79412983"/>
<proteinExistence type="predicted"/>
<sequence length="146" mass="15835">MRMRSFFSAVALALCAACAVAAPSVERTAKVDQQLVDMASMNLLVSTVCASEQPVDQLTAVSYNAGYIAGQDLLAAGLTSEQALAETDKVLNSDKWRQAIQLFASAPEQLPWVKSAATKHQDCANTLRLFNSALVQRRMQQILTQM</sequence>
<name>A0AAF0AF02_9CAUD</name>
<dbReference type="RefSeq" id="YP_010719843.1">
    <property type="nucleotide sequence ID" value="NC_072502.1"/>
</dbReference>
<dbReference type="EMBL" id="OP882271">
    <property type="protein sequence ID" value="WAX22421.1"/>
    <property type="molecule type" value="Genomic_DNA"/>
</dbReference>
<dbReference type="GeneID" id="79412983"/>
<evidence type="ECO:0000313" key="1">
    <source>
        <dbReference type="EMBL" id="WAX22421.1"/>
    </source>
</evidence>
<keyword evidence="2" id="KW-1185">Reference proteome</keyword>
<evidence type="ECO:0000313" key="2">
    <source>
        <dbReference type="Proteomes" id="UP001211688"/>
    </source>
</evidence>
<organism evidence="1 2">
    <name type="scientific">Pseudomonas phage MiCath</name>
    <dbReference type="NCBI Taxonomy" id="3003729"/>
    <lineage>
        <taxon>Viruses</taxon>
        <taxon>Duplodnaviria</taxon>
        <taxon>Heunggongvirae</taxon>
        <taxon>Uroviricota</taxon>
        <taxon>Caudoviricetes</taxon>
        <taxon>Queuovirinae</taxon>
        <taxon>Micathvirus</taxon>
        <taxon>Micathvirus micath</taxon>
    </lineage>
</organism>
<protein>
    <submittedName>
        <fullName evidence="1">Uncharacterized protein</fullName>
    </submittedName>
</protein>
<reference evidence="1" key="1">
    <citation type="submission" date="2022-11" db="EMBL/GenBank/DDBJ databases">
        <authorList>
            <person name="Jaryenneh J.D."/>
            <person name="Schoeniger J.S."/>
            <person name="Mageeney C.M."/>
        </authorList>
    </citation>
    <scope>NUCLEOTIDE SEQUENCE</scope>
</reference>
<accession>A0AAF0AF02</accession>
<dbReference type="Proteomes" id="UP001211688">
    <property type="component" value="Segment"/>
</dbReference>